<organism evidence="1 2">
    <name type="scientific">Dreissena polymorpha</name>
    <name type="common">Zebra mussel</name>
    <name type="synonym">Mytilus polymorpha</name>
    <dbReference type="NCBI Taxonomy" id="45954"/>
    <lineage>
        <taxon>Eukaryota</taxon>
        <taxon>Metazoa</taxon>
        <taxon>Spiralia</taxon>
        <taxon>Lophotrochozoa</taxon>
        <taxon>Mollusca</taxon>
        <taxon>Bivalvia</taxon>
        <taxon>Autobranchia</taxon>
        <taxon>Heteroconchia</taxon>
        <taxon>Euheterodonta</taxon>
        <taxon>Imparidentia</taxon>
        <taxon>Neoheterodontei</taxon>
        <taxon>Myida</taxon>
        <taxon>Dreissenoidea</taxon>
        <taxon>Dreissenidae</taxon>
        <taxon>Dreissena</taxon>
    </lineage>
</organism>
<comment type="caution">
    <text evidence="1">The sequence shown here is derived from an EMBL/GenBank/DDBJ whole genome shotgun (WGS) entry which is preliminary data.</text>
</comment>
<reference evidence="1" key="2">
    <citation type="submission" date="2020-11" db="EMBL/GenBank/DDBJ databases">
        <authorList>
            <person name="McCartney M.A."/>
            <person name="Auch B."/>
            <person name="Kono T."/>
            <person name="Mallez S."/>
            <person name="Becker A."/>
            <person name="Gohl D.M."/>
            <person name="Silverstein K.A.T."/>
            <person name="Koren S."/>
            <person name="Bechman K.B."/>
            <person name="Herman A."/>
            <person name="Abrahante J.E."/>
            <person name="Garbe J."/>
        </authorList>
    </citation>
    <scope>NUCLEOTIDE SEQUENCE</scope>
    <source>
        <strain evidence="1">Duluth1</strain>
        <tissue evidence="1">Whole animal</tissue>
    </source>
</reference>
<dbReference type="Proteomes" id="UP000828390">
    <property type="component" value="Unassembled WGS sequence"/>
</dbReference>
<keyword evidence="2" id="KW-1185">Reference proteome</keyword>
<protein>
    <submittedName>
        <fullName evidence="1">Uncharacterized protein</fullName>
    </submittedName>
</protein>
<evidence type="ECO:0000313" key="1">
    <source>
        <dbReference type="EMBL" id="KAH3784593.1"/>
    </source>
</evidence>
<dbReference type="AlphaFoldDB" id="A0A9D4IUF6"/>
<name>A0A9D4IUF6_DREPO</name>
<accession>A0A9D4IUF6</accession>
<sequence length="164" mass="19175">MNTSAAKKLSALMNQYDVIRCVELEEDDYLCLNKRKEAYPNMFQRIIESGIREAVANNQDDIQPKLSHFYIKESNIRDLHNIWSTNTFNVQVLHVQIDKSDFLNSTSREKPASYFEFNLSSCHNLRKLNLTGDGIWLRGKNTNIYTFLISVYENSELEFSNDHK</sequence>
<gene>
    <name evidence="1" type="ORF">DPMN_162553</name>
</gene>
<proteinExistence type="predicted"/>
<reference evidence="1" key="1">
    <citation type="journal article" date="2019" name="bioRxiv">
        <title>The Genome of the Zebra Mussel, Dreissena polymorpha: A Resource for Invasive Species Research.</title>
        <authorList>
            <person name="McCartney M.A."/>
            <person name="Auch B."/>
            <person name="Kono T."/>
            <person name="Mallez S."/>
            <person name="Zhang Y."/>
            <person name="Obille A."/>
            <person name="Becker A."/>
            <person name="Abrahante J.E."/>
            <person name="Garbe J."/>
            <person name="Badalamenti J.P."/>
            <person name="Herman A."/>
            <person name="Mangelson H."/>
            <person name="Liachko I."/>
            <person name="Sullivan S."/>
            <person name="Sone E.D."/>
            <person name="Koren S."/>
            <person name="Silverstein K.A.T."/>
            <person name="Beckman K.B."/>
            <person name="Gohl D.M."/>
        </authorList>
    </citation>
    <scope>NUCLEOTIDE SEQUENCE</scope>
    <source>
        <strain evidence="1">Duluth1</strain>
        <tissue evidence="1">Whole animal</tissue>
    </source>
</reference>
<dbReference type="EMBL" id="JAIWYP010000008">
    <property type="protein sequence ID" value="KAH3784593.1"/>
    <property type="molecule type" value="Genomic_DNA"/>
</dbReference>
<evidence type="ECO:0000313" key="2">
    <source>
        <dbReference type="Proteomes" id="UP000828390"/>
    </source>
</evidence>